<dbReference type="Proteomes" id="UP000325315">
    <property type="component" value="Unassembled WGS sequence"/>
</dbReference>
<protein>
    <submittedName>
        <fullName evidence="1">Uncharacterized protein</fullName>
    </submittedName>
</protein>
<evidence type="ECO:0000313" key="1">
    <source>
        <dbReference type="EMBL" id="KAA3482950.1"/>
    </source>
</evidence>
<accession>A0A5B6WMI9</accession>
<organism evidence="1 2">
    <name type="scientific">Gossypium australe</name>
    <dbReference type="NCBI Taxonomy" id="47621"/>
    <lineage>
        <taxon>Eukaryota</taxon>
        <taxon>Viridiplantae</taxon>
        <taxon>Streptophyta</taxon>
        <taxon>Embryophyta</taxon>
        <taxon>Tracheophyta</taxon>
        <taxon>Spermatophyta</taxon>
        <taxon>Magnoliopsida</taxon>
        <taxon>eudicotyledons</taxon>
        <taxon>Gunneridae</taxon>
        <taxon>Pentapetalae</taxon>
        <taxon>rosids</taxon>
        <taxon>malvids</taxon>
        <taxon>Malvales</taxon>
        <taxon>Malvaceae</taxon>
        <taxon>Malvoideae</taxon>
        <taxon>Gossypium</taxon>
    </lineage>
</organism>
<keyword evidence="2" id="KW-1185">Reference proteome</keyword>
<evidence type="ECO:0000313" key="2">
    <source>
        <dbReference type="Proteomes" id="UP000325315"/>
    </source>
</evidence>
<dbReference type="EMBL" id="SMMG02000002">
    <property type="protein sequence ID" value="KAA3482950.1"/>
    <property type="molecule type" value="Genomic_DNA"/>
</dbReference>
<proteinExistence type="predicted"/>
<dbReference type="AlphaFoldDB" id="A0A5B6WMI9"/>
<name>A0A5B6WMI9_9ROSI</name>
<comment type="caution">
    <text evidence="1">The sequence shown here is derived from an EMBL/GenBank/DDBJ whole genome shotgun (WGS) entry which is preliminary data.</text>
</comment>
<reference evidence="2" key="1">
    <citation type="journal article" date="2019" name="Plant Biotechnol. J.">
        <title>Genome sequencing of the Australian wild diploid species Gossypium australe highlights disease resistance and delayed gland morphogenesis.</title>
        <authorList>
            <person name="Cai Y."/>
            <person name="Cai X."/>
            <person name="Wang Q."/>
            <person name="Wang P."/>
            <person name="Zhang Y."/>
            <person name="Cai C."/>
            <person name="Xu Y."/>
            <person name="Wang K."/>
            <person name="Zhou Z."/>
            <person name="Wang C."/>
            <person name="Geng S."/>
            <person name="Li B."/>
            <person name="Dong Q."/>
            <person name="Hou Y."/>
            <person name="Wang H."/>
            <person name="Ai P."/>
            <person name="Liu Z."/>
            <person name="Yi F."/>
            <person name="Sun M."/>
            <person name="An G."/>
            <person name="Cheng J."/>
            <person name="Zhang Y."/>
            <person name="Shi Q."/>
            <person name="Xie Y."/>
            <person name="Shi X."/>
            <person name="Chang Y."/>
            <person name="Huang F."/>
            <person name="Chen Y."/>
            <person name="Hong S."/>
            <person name="Mi L."/>
            <person name="Sun Q."/>
            <person name="Zhang L."/>
            <person name="Zhou B."/>
            <person name="Peng R."/>
            <person name="Zhang X."/>
            <person name="Liu F."/>
        </authorList>
    </citation>
    <scope>NUCLEOTIDE SEQUENCE [LARGE SCALE GENOMIC DNA]</scope>
    <source>
        <strain evidence="2">cv. PA1801</strain>
    </source>
</reference>
<sequence length="208" mass="23854">MGKYFTLLPDYHWSAMLMPTRDWILMIDNAPPVIVFTLETTLFPGARKSRKLCLGPLLRLNIEDWLLLHLMSQLICSVDIPTIWFDNSGAVTIAANLVLHSKFKHVELDLFFVLKKVVAGSFHVGEFCYSWERLPWDVNGYIKSNINLMEKLKGSKLVWLSITKEGLIIRIHSLLLLLRLLLQPQPSMIGPYISEGLHNSFQDGNLHK</sequence>
<gene>
    <name evidence="1" type="ORF">EPI10_005157</name>
</gene>